<organism evidence="1 2">
    <name type="scientific">Eumeta variegata</name>
    <name type="common">Bagworm moth</name>
    <name type="synonym">Eumeta japonica</name>
    <dbReference type="NCBI Taxonomy" id="151549"/>
    <lineage>
        <taxon>Eukaryota</taxon>
        <taxon>Metazoa</taxon>
        <taxon>Ecdysozoa</taxon>
        <taxon>Arthropoda</taxon>
        <taxon>Hexapoda</taxon>
        <taxon>Insecta</taxon>
        <taxon>Pterygota</taxon>
        <taxon>Neoptera</taxon>
        <taxon>Endopterygota</taxon>
        <taxon>Lepidoptera</taxon>
        <taxon>Glossata</taxon>
        <taxon>Ditrysia</taxon>
        <taxon>Tineoidea</taxon>
        <taxon>Psychidae</taxon>
        <taxon>Oiketicinae</taxon>
        <taxon>Eumeta</taxon>
    </lineage>
</organism>
<accession>A0A4C1W076</accession>
<sequence>MNFAVIGYFGRFKGELVRAASIERLCGRQLPPVIGPLPSPGAACGCRRSARGPCIDLLEIDARAARRAEPARAGRASADVAGAPRGIALPSTILDRLVTLIITNVLHKK</sequence>
<dbReference type="AlphaFoldDB" id="A0A4C1W076"/>
<reference evidence="1 2" key="1">
    <citation type="journal article" date="2019" name="Commun. Biol.">
        <title>The bagworm genome reveals a unique fibroin gene that provides high tensile strength.</title>
        <authorList>
            <person name="Kono N."/>
            <person name="Nakamura H."/>
            <person name="Ohtoshi R."/>
            <person name="Tomita M."/>
            <person name="Numata K."/>
            <person name="Arakawa K."/>
        </authorList>
    </citation>
    <scope>NUCLEOTIDE SEQUENCE [LARGE SCALE GENOMIC DNA]</scope>
</reference>
<evidence type="ECO:0000313" key="2">
    <source>
        <dbReference type="Proteomes" id="UP000299102"/>
    </source>
</evidence>
<comment type="caution">
    <text evidence="1">The sequence shown here is derived from an EMBL/GenBank/DDBJ whole genome shotgun (WGS) entry which is preliminary data.</text>
</comment>
<dbReference type="EMBL" id="BGZK01000444">
    <property type="protein sequence ID" value="GBP43909.1"/>
    <property type="molecule type" value="Genomic_DNA"/>
</dbReference>
<name>A0A4C1W076_EUMVA</name>
<protein>
    <submittedName>
        <fullName evidence="1">Uncharacterized protein</fullName>
    </submittedName>
</protein>
<gene>
    <name evidence="1" type="ORF">EVAR_41765_1</name>
</gene>
<evidence type="ECO:0000313" key="1">
    <source>
        <dbReference type="EMBL" id="GBP43909.1"/>
    </source>
</evidence>
<proteinExistence type="predicted"/>
<keyword evidence="2" id="KW-1185">Reference proteome</keyword>
<dbReference type="Proteomes" id="UP000299102">
    <property type="component" value="Unassembled WGS sequence"/>
</dbReference>